<evidence type="ECO:0000256" key="1">
    <source>
        <dbReference type="ARBA" id="ARBA00005417"/>
    </source>
</evidence>
<gene>
    <name evidence="7" type="primary">ssuB_1</name>
    <name evidence="7" type="ORF">X271_00427</name>
</gene>
<dbReference type="CDD" id="cd03230">
    <property type="entry name" value="ABC_DR_subfamily_A"/>
    <property type="match status" value="2"/>
</dbReference>
<keyword evidence="3" id="KW-0547">Nucleotide-binding</keyword>
<name>W8GJX5_9MOLU</name>
<keyword evidence="8" id="KW-1185">Reference proteome</keyword>
<dbReference type="HOGENOM" id="CLU_339724_0_0_14"/>
<dbReference type="AlphaFoldDB" id="W8GJX5"/>
<evidence type="ECO:0000256" key="3">
    <source>
        <dbReference type="ARBA" id="ARBA00022741"/>
    </source>
</evidence>
<dbReference type="STRING" id="1427984.X271_00427"/>
<dbReference type="SMART" id="SM00382">
    <property type="entry name" value="AAA"/>
    <property type="match status" value="2"/>
</dbReference>
<proteinExistence type="inferred from homology"/>
<dbReference type="InterPro" id="IPR027417">
    <property type="entry name" value="P-loop_NTPase"/>
</dbReference>
<evidence type="ECO:0000256" key="5">
    <source>
        <dbReference type="SAM" id="Coils"/>
    </source>
</evidence>
<evidence type="ECO:0000313" key="8">
    <source>
        <dbReference type="Proteomes" id="UP000019450"/>
    </source>
</evidence>
<dbReference type="OrthoDB" id="9806149at2"/>
<dbReference type="Proteomes" id="UP000019450">
    <property type="component" value="Chromosome"/>
</dbReference>
<keyword evidence="4 7" id="KW-0067">ATP-binding</keyword>
<dbReference type="PROSITE" id="PS00211">
    <property type="entry name" value="ABC_TRANSPORTER_1"/>
    <property type="match status" value="1"/>
</dbReference>
<sequence>MKKNKVLQNNQDNQQEKEKSDFKTIFLNVDYLRFINKYKVIIDNKDNLKRKIKNLETKIILLQEENNDDNLAEIENIKKRIEELQKKLNNVEFEGKKYFEKIKSLEEIFKNNYFLELKNVRKNFGKKEVLKGINLKIKKGDRISIIGHNGSGKTTLADIISGVKGATNGSLIYYVGKSKEDLGDSIGIQFQKLNYPEGYKVSEIIIFFNRMVNKKIRYTNRELKILIKEFGIDKFYNKTLISLSGGQKQRVNLFLAFIKKPKLLILDELSTGLDIDIYERVVSLFKRYIEENKITVILISHNLLEIKNLTNTVFLLKNGVISLEMPSTKLNDKNFYDFIKRNDEKIDFNFEFNVDKKYIKSKFYNIFNFFPKIIKKNFDDVTEFKINIDKKNTKIIKIESGIDKYDKKSIDFKLERDHLLEKTIEAKENNSSHSLIDRKINKINHKIWKVESKKNRIEDDIYTIQEKIIDEYKELIEIFEYKRKLKTKSLRKQKASKQELKKQKEFSKKHKKIIINKEHINQIEKEILDKESVLQEENKNLSYQLILLQEIPEKYPKIFNNELFKNYQKEQIRIINVKKYFGIKPAVDGVMLNLNKGERVAITGPNGSGKTTLTEILATTLNSTTGRIKYYFAPSRSIAKHEIGMQFQESKFPSDLKVKDILLLFLNTSMWAISEEELWKLVNIFKLDHILKSNGDVLSGGERQRLNVIIALLKQPSLLILDEISTGLDVESIEEINQYIKYYLDQTNANLVLISHNPVEVYRLVDKLIILKDGKVSEIHNLKKMSLSTVRKIFIDIYKDINDKFLDLKSLNFKTDTIENNYDIVQKIDSKKEKEV</sequence>
<dbReference type="GO" id="GO:0016887">
    <property type="term" value="F:ATP hydrolysis activity"/>
    <property type="evidence" value="ECO:0007669"/>
    <property type="project" value="InterPro"/>
</dbReference>
<dbReference type="InterPro" id="IPR003439">
    <property type="entry name" value="ABC_transporter-like_ATP-bd"/>
</dbReference>
<comment type="similarity">
    <text evidence="1">Belongs to the ABC transporter superfamily.</text>
</comment>
<keyword evidence="2" id="KW-0813">Transport</keyword>
<dbReference type="InterPro" id="IPR050763">
    <property type="entry name" value="ABC_transporter_ATP-binding"/>
</dbReference>
<dbReference type="InterPro" id="IPR003593">
    <property type="entry name" value="AAA+_ATPase"/>
</dbReference>
<dbReference type="PANTHER" id="PTHR42711">
    <property type="entry name" value="ABC TRANSPORTER ATP-BINDING PROTEIN"/>
    <property type="match status" value="1"/>
</dbReference>
<evidence type="ECO:0000256" key="4">
    <source>
        <dbReference type="ARBA" id="ARBA00022840"/>
    </source>
</evidence>
<dbReference type="EC" id="3.6.3.-" evidence="7"/>
<organism evidence="7 8">
    <name type="scientific">Candidatus Hepatoplasma crinochetorum Av</name>
    <dbReference type="NCBI Taxonomy" id="1427984"/>
    <lineage>
        <taxon>Bacteria</taxon>
        <taxon>Bacillati</taxon>
        <taxon>Mycoplasmatota</taxon>
        <taxon>Mollicutes</taxon>
        <taxon>Candidatus Hepatoplasmataceae</taxon>
        <taxon>Candidatus Hepatoplasma</taxon>
    </lineage>
</organism>
<dbReference type="RefSeq" id="WP_025208822.1">
    <property type="nucleotide sequence ID" value="NZ_CP006932.1"/>
</dbReference>
<dbReference type="eggNOG" id="COG1131">
    <property type="taxonomic scope" value="Bacteria"/>
</dbReference>
<dbReference type="EMBL" id="CP006932">
    <property type="protein sequence ID" value="AHK22532.1"/>
    <property type="molecule type" value="Genomic_DNA"/>
</dbReference>
<dbReference type="PROSITE" id="PS50893">
    <property type="entry name" value="ABC_TRANSPORTER_2"/>
    <property type="match status" value="2"/>
</dbReference>
<dbReference type="Pfam" id="PF00005">
    <property type="entry name" value="ABC_tran"/>
    <property type="match status" value="2"/>
</dbReference>
<dbReference type="Gene3D" id="3.40.50.300">
    <property type="entry name" value="P-loop containing nucleotide triphosphate hydrolases"/>
    <property type="match status" value="2"/>
</dbReference>
<evidence type="ECO:0000256" key="2">
    <source>
        <dbReference type="ARBA" id="ARBA00022448"/>
    </source>
</evidence>
<protein>
    <submittedName>
        <fullName evidence="7">Aliphatic sulfonates import ATP-binding protein SsuB</fullName>
        <ecNumber evidence="7">3.6.3.-</ecNumber>
    </submittedName>
</protein>
<dbReference type="SUPFAM" id="SSF52540">
    <property type="entry name" value="P-loop containing nucleoside triphosphate hydrolases"/>
    <property type="match status" value="2"/>
</dbReference>
<dbReference type="InterPro" id="IPR017871">
    <property type="entry name" value="ABC_transporter-like_CS"/>
</dbReference>
<evidence type="ECO:0000259" key="6">
    <source>
        <dbReference type="PROSITE" id="PS50893"/>
    </source>
</evidence>
<keyword evidence="7" id="KW-0378">Hydrolase</keyword>
<feature type="coiled-coil region" evidence="5">
    <location>
        <begin position="38"/>
        <end position="101"/>
    </location>
</feature>
<accession>W8GJX5</accession>
<dbReference type="PANTHER" id="PTHR42711:SF5">
    <property type="entry name" value="ABC TRANSPORTER ATP-BINDING PROTEIN NATA"/>
    <property type="match status" value="1"/>
</dbReference>
<dbReference type="GO" id="GO:0005524">
    <property type="term" value="F:ATP binding"/>
    <property type="evidence" value="ECO:0007669"/>
    <property type="project" value="UniProtKB-KW"/>
</dbReference>
<evidence type="ECO:0000313" key="7">
    <source>
        <dbReference type="EMBL" id="AHK22532.1"/>
    </source>
</evidence>
<reference evidence="7 8" key="1">
    <citation type="journal article" date="2014" name="Genome Biol. Evol.">
        <title>Phylogenomics of "Candidatus Hepatoplasma crinochetorum," a Lineage of Mollicutes Associated with Noninsect Arthropods.</title>
        <authorList>
            <person name="Leclercq S."/>
            <person name="Dittmer J."/>
            <person name="Bouchon D."/>
            <person name="Cordaux R."/>
        </authorList>
    </citation>
    <scope>NUCLEOTIDE SEQUENCE [LARGE SCALE GENOMIC DNA]</scope>
    <source>
        <strain evidence="7 8">Av</strain>
    </source>
</reference>
<feature type="domain" description="ABC transporter" evidence="6">
    <location>
        <begin position="115"/>
        <end position="343"/>
    </location>
</feature>
<feature type="domain" description="ABC transporter" evidence="6">
    <location>
        <begin position="572"/>
        <end position="798"/>
    </location>
</feature>
<keyword evidence="5" id="KW-0175">Coiled coil</keyword>
<dbReference type="KEGG" id="hcr:X271_00427"/>